<comment type="similarity">
    <text evidence="2">Belongs to the DUF177 domain family.</text>
</comment>
<gene>
    <name evidence="7" type="ORF">MNBD_GAMMA11-3078</name>
</gene>
<evidence type="ECO:0000256" key="5">
    <source>
        <dbReference type="ARBA" id="ARBA00031841"/>
    </source>
</evidence>
<evidence type="ECO:0000256" key="1">
    <source>
        <dbReference type="ARBA" id="ARBA00002868"/>
    </source>
</evidence>
<evidence type="ECO:0000256" key="6">
    <source>
        <dbReference type="SAM" id="MobiDB-lite"/>
    </source>
</evidence>
<sequence>MKPILPVRLNFVQKANNGLELQGKWPLNRLKRLDEVLMSDQGALEAHLIFDRAGRVPYIRGRITALLHLRCQRCMQEMTFAVDNEFKLGLVLNETQMVELPDEYEPYLVEEDNNYLPDILEDELLLALPLVAMHDYDCSEYVTTDNSEQASEAAPEPEKKNPFSALKDLL</sequence>
<feature type="region of interest" description="Disordered" evidence="6">
    <location>
        <begin position="144"/>
        <end position="170"/>
    </location>
</feature>
<proteinExistence type="inferred from homology"/>
<dbReference type="AlphaFoldDB" id="A0A3B0XH02"/>
<evidence type="ECO:0000313" key="7">
    <source>
        <dbReference type="EMBL" id="VAW63870.1"/>
    </source>
</evidence>
<dbReference type="GO" id="GO:0005829">
    <property type="term" value="C:cytosol"/>
    <property type="evidence" value="ECO:0007669"/>
    <property type="project" value="TreeGrafter"/>
</dbReference>
<evidence type="ECO:0000256" key="2">
    <source>
        <dbReference type="ARBA" id="ARBA00010740"/>
    </source>
</evidence>
<dbReference type="InterPro" id="IPR039255">
    <property type="entry name" value="YceD_bac"/>
</dbReference>
<keyword evidence="4" id="KW-0690">Ribosome biogenesis</keyword>
<evidence type="ECO:0000256" key="3">
    <source>
        <dbReference type="ARBA" id="ARBA00015716"/>
    </source>
</evidence>
<dbReference type="Pfam" id="PF02620">
    <property type="entry name" value="YceD"/>
    <property type="match status" value="1"/>
</dbReference>
<reference evidence="7" key="1">
    <citation type="submission" date="2018-06" db="EMBL/GenBank/DDBJ databases">
        <authorList>
            <person name="Zhirakovskaya E."/>
        </authorList>
    </citation>
    <scope>NUCLEOTIDE SEQUENCE</scope>
</reference>
<dbReference type="PANTHER" id="PTHR38099">
    <property type="entry name" value="LARGE RIBOSOMAL RNA SUBUNIT ACCUMULATION PROTEIN YCED"/>
    <property type="match status" value="1"/>
</dbReference>
<dbReference type="PANTHER" id="PTHR38099:SF1">
    <property type="entry name" value="LARGE RIBOSOMAL RNA SUBUNIT ACCUMULATION PROTEIN YCED"/>
    <property type="match status" value="1"/>
</dbReference>
<dbReference type="InterPro" id="IPR003772">
    <property type="entry name" value="YceD"/>
</dbReference>
<dbReference type="EMBL" id="UOFG01000215">
    <property type="protein sequence ID" value="VAW63870.1"/>
    <property type="molecule type" value="Genomic_DNA"/>
</dbReference>
<protein>
    <recommendedName>
        <fullName evidence="3">Large ribosomal RNA subunit accumulation protein YceD</fullName>
    </recommendedName>
    <alternativeName>
        <fullName evidence="5">23S rRNA accumulation protein YceD</fullName>
    </alternativeName>
</protein>
<organism evidence="7">
    <name type="scientific">hydrothermal vent metagenome</name>
    <dbReference type="NCBI Taxonomy" id="652676"/>
    <lineage>
        <taxon>unclassified sequences</taxon>
        <taxon>metagenomes</taxon>
        <taxon>ecological metagenomes</taxon>
    </lineage>
</organism>
<accession>A0A3B0XH02</accession>
<dbReference type="GO" id="GO:0042254">
    <property type="term" value="P:ribosome biogenesis"/>
    <property type="evidence" value="ECO:0007669"/>
    <property type="project" value="UniProtKB-KW"/>
</dbReference>
<name>A0A3B0XH02_9ZZZZ</name>
<evidence type="ECO:0000256" key="4">
    <source>
        <dbReference type="ARBA" id="ARBA00022517"/>
    </source>
</evidence>
<comment type="function">
    <text evidence="1">Plays a role in synthesis, processing and/or stability of 23S rRNA.</text>
</comment>